<dbReference type="SUPFAM" id="SSF49464">
    <property type="entry name" value="Carboxypeptidase regulatory domain-like"/>
    <property type="match status" value="1"/>
</dbReference>
<evidence type="ECO:0000259" key="11">
    <source>
        <dbReference type="Pfam" id="PF00593"/>
    </source>
</evidence>
<dbReference type="SUPFAM" id="SSF56935">
    <property type="entry name" value="Porins"/>
    <property type="match status" value="1"/>
</dbReference>
<dbReference type="RefSeq" id="WP_133277808.1">
    <property type="nucleotide sequence ID" value="NZ_CP037933.1"/>
</dbReference>
<name>A0A4P6YDE2_9FLAO</name>
<dbReference type="InterPro" id="IPR023997">
    <property type="entry name" value="TonB-dep_OMP_SusC/RagA_CS"/>
</dbReference>
<dbReference type="OrthoDB" id="9768177at2"/>
<keyword evidence="5 9" id="KW-0798">TonB box</keyword>
<evidence type="ECO:0000256" key="2">
    <source>
        <dbReference type="ARBA" id="ARBA00022448"/>
    </source>
</evidence>
<evidence type="ECO:0000259" key="12">
    <source>
        <dbReference type="Pfam" id="PF07715"/>
    </source>
</evidence>
<dbReference type="FunFam" id="2.170.130.10:FF:000003">
    <property type="entry name" value="SusC/RagA family TonB-linked outer membrane protein"/>
    <property type="match status" value="1"/>
</dbReference>
<organism evidence="13 14">
    <name type="scientific">Flavobacterium nackdongense</name>
    <dbReference type="NCBI Taxonomy" id="2547394"/>
    <lineage>
        <taxon>Bacteria</taxon>
        <taxon>Pseudomonadati</taxon>
        <taxon>Bacteroidota</taxon>
        <taxon>Flavobacteriia</taxon>
        <taxon>Flavobacteriales</taxon>
        <taxon>Flavobacteriaceae</taxon>
        <taxon>Flavobacterium</taxon>
    </lineage>
</organism>
<keyword evidence="14" id="KW-1185">Reference proteome</keyword>
<dbReference type="InterPro" id="IPR012910">
    <property type="entry name" value="Plug_dom"/>
</dbReference>
<keyword evidence="4 8" id="KW-0812">Transmembrane</keyword>
<feature type="domain" description="TonB-dependent receptor plug" evidence="12">
    <location>
        <begin position="119"/>
        <end position="226"/>
    </location>
</feature>
<dbReference type="InterPro" id="IPR000531">
    <property type="entry name" value="Beta-barrel_TonB"/>
</dbReference>
<dbReference type="NCBIfam" id="TIGR04056">
    <property type="entry name" value="OMP_RagA_SusC"/>
    <property type="match status" value="1"/>
</dbReference>
<dbReference type="EMBL" id="CP037933">
    <property type="protein sequence ID" value="QBN20308.1"/>
    <property type="molecule type" value="Genomic_DNA"/>
</dbReference>
<keyword evidence="2 8" id="KW-0813">Transport</keyword>
<evidence type="ECO:0000313" key="13">
    <source>
        <dbReference type="EMBL" id="QBN20308.1"/>
    </source>
</evidence>
<evidence type="ECO:0000256" key="10">
    <source>
        <dbReference type="SAM" id="SignalP"/>
    </source>
</evidence>
<evidence type="ECO:0000256" key="6">
    <source>
        <dbReference type="ARBA" id="ARBA00023136"/>
    </source>
</evidence>
<evidence type="ECO:0000256" key="8">
    <source>
        <dbReference type="PROSITE-ProRule" id="PRU01360"/>
    </source>
</evidence>
<evidence type="ECO:0000256" key="7">
    <source>
        <dbReference type="ARBA" id="ARBA00023237"/>
    </source>
</evidence>
<feature type="chain" id="PRO_5020451369" evidence="10">
    <location>
        <begin position="27"/>
        <end position="1034"/>
    </location>
</feature>
<dbReference type="InterPro" id="IPR037066">
    <property type="entry name" value="Plug_dom_sf"/>
</dbReference>
<dbReference type="InterPro" id="IPR039426">
    <property type="entry name" value="TonB-dep_rcpt-like"/>
</dbReference>
<protein>
    <submittedName>
        <fullName evidence="13">TonB-dependent receptor</fullName>
    </submittedName>
</protein>
<dbReference type="Pfam" id="PF07715">
    <property type="entry name" value="Plug"/>
    <property type="match status" value="1"/>
</dbReference>
<proteinExistence type="inferred from homology"/>
<dbReference type="Gene3D" id="2.40.170.20">
    <property type="entry name" value="TonB-dependent receptor, beta-barrel domain"/>
    <property type="match status" value="1"/>
</dbReference>
<keyword evidence="3 8" id="KW-1134">Transmembrane beta strand</keyword>
<dbReference type="Pfam" id="PF00593">
    <property type="entry name" value="TonB_dep_Rec_b-barrel"/>
    <property type="match status" value="1"/>
</dbReference>
<keyword evidence="7 8" id="KW-0998">Cell outer membrane</keyword>
<dbReference type="NCBIfam" id="TIGR04057">
    <property type="entry name" value="SusC_RagA_signa"/>
    <property type="match status" value="1"/>
</dbReference>
<accession>A0A4P6YDE2</accession>
<evidence type="ECO:0000256" key="9">
    <source>
        <dbReference type="RuleBase" id="RU003357"/>
    </source>
</evidence>
<dbReference type="Gene3D" id="2.60.40.1120">
    <property type="entry name" value="Carboxypeptidase-like, regulatory domain"/>
    <property type="match status" value="1"/>
</dbReference>
<dbReference type="InterPro" id="IPR023996">
    <property type="entry name" value="TonB-dep_OMP_SusC/RagA"/>
</dbReference>
<dbReference type="PROSITE" id="PS52016">
    <property type="entry name" value="TONB_DEPENDENT_REC_3"/>
    <property type="match status" value="1"/>
</dbReference>
<evidence type="ECO:0000256" key="3">
    <source>
        <dbReference type="ARBA" id="ARBA00022452"/>
    </source>
</evidence>
<comment type="similarity">
    <text evidence="8 9">Belongs to the TonB-dependent receptor family.</text>
</comment>
<evidence type="ECO:0000256" key="5">
    <source>
        <dbReference type="ARBA" id="ARBA00023077"/>
    </source>
</evidence>
<evidence type="ECO:0000313" key="14">
    <source>
        <dbReference type="Proteomes" id="UP000291124"/>
    </source>
</evidence>
<dbReference type="Proteomes" id="UP000291124">
    <property type="component" value="Chromosome"/>
</dbReference>
<keyword evidence="10" id="KW-0732">Signal</keyword>
<reference evidence="14" key="1">
    <citation type="submission" date="2019-03" db="EMBL/GenBank/DDBJ databases">
        <title>Flavobacterium sp.</title>
        <authorList>
            <person name="Kim H."/>
        </authorList>
    </citation>
    <scope>NUCLEOTIDE SEQUENCE [LARGE SCALE GENOMIC DNA]</scope>
    <source>
        <strain evidence="14">GS13</strain>
    </source>
</reference>
<dbReference type="Pfam" id="PF13715">
    <property type="entry name" value="CarbopepD_reg_2"/>
    <property type="match status" value="1"/>
</dbReference>
<dbReference type="GO" id="GO:0009279">
    <property type="term" value="C:cell outer membrane"/>
    <property type="evidence" value="ECO:0007669"/>
    <property type="project" value="UniProtKB-SubCell"/>
</dbReference>
<dbReference type="AlphaFoldDB" id="A0A4P6YDE2"/>
<dbReference type="InterPro" id="IPR008969">
    <property type="entry name" value="CarboxyPept-like_regulatory"/>
</dbReference>
<sequence>MRIQQKSLQLLLHLIILLGICTSSWAQSLQVSGKITDSQGLPIPGVNIIDKTTKRGVNSDSDGKYKIGATAKSVLEFSFIGFETKQIPVNGQSVINVKLNTSATDLEDVVVVAYGKQKKISVTGAITALSGEQLSKSPSVNIANTLAGQITGVSTVQFSGRPGADDPSIFIRGLATISEDRSQPLIIVDGVERPFTGLDADEIESFSILKDASATAVYGVRGANGVVIVTTKRGSKGKASITAGYSYGLQEPTRLLDFADSYTYGTVHNNARISDNPLITVGELKFTPEALNAFRTGAYPQIYPNTDWLDYILKPYAPQSRANLSISGGNDNVRYFTSIGVISQDGLFNTFDANYDYNFSFQRYNFRTNLDIDVTKTTKIGVTIGGQIGIRNEPRTNSGINQLFREIYWSQPYSSPGIIDGNYIIGGDNYITGTKKDPLSSYYGLGYSNILQNRLNFDLELTQQLTFVKGLSFRTKFAYNTLYTHTKNRATSVMRFIPFFLRDLDPTVDRNSDEIGYRTTSANGNLSYSEAQGKDRDWYIEAGLNYNRKFGDHNFGGLLLYNAQKDFYPTDTNGNPTSNQDIPRGLVGIAGRITYDYQGKYSADFNIGYNGSENFAPENRFGVFPAFSVGWIASKEKFMEQLKFVDFFKIRMSYGLVGNDRIGGNRFLYLPDSFDANSGSYSFGTENGTNQPAAAEGIIGNPQVTWETATKRNLGVELKFLENRLGIIFDVFNENRTNILTNRGTVPEFVGYSLPAVNVGEVYNEGYELELNWNDKVSADFNYRVNFNVSYSNNKIVFIDEVPRSQPYLYQTGNPVGQPFGYVFDRFYSVNDVPANVPNHLYPLKPGDMVYKDLDGNNIIDQDDQRAIGFPNYPQYIFGFNSGFTYKNFDLSMSWVGATNTSRLLDESLRTPFGTSGERSLLQYMADEAWTPETASTATFPRVTFQGALNNSKNSDFWLRDASYIRLKTFEVGYNFKGTFLKKVGLSTFRFYFNGNNLLTFSKLDITDPETRTGSIQEYPLTKLYNLGVKLNFL</sequence>
<feature type="domain" description="TonB-dependent receptor-like beta-barrel" evidence="11">
    <location>
        <begin position="400"/>
        <end position="998"/>
    </location>
</feature>
<gene>
    <name evidence="13" type="ORF">E1750_16415</name>
</gene>
<dbReference type="InterPro" id="IPR036942">
    <property type="entry name" value="Beta-barrel_TonB_sf"/>
</dbReference>
<dbReference type="Gene3D" id="2.170.130.10">
    <property type="entry name" value="TonB-dependent receptor, plug domain"/>
    <property type="match status" value="1"/>
</dbReference>
<feature type="signal peptide" evidence="10">
    <location>
        <begin position="1"/>
        <end position="26"/>
    </location>
</feature>
<keyword evidence="6 8" id="KW-0472">Membrane</keyword>
<evidence type="ECO:0000256" key="4">
    <source>
        <dbReference type="ARBA" id="ARBA00022692"/>
    </source>
</evidence>
<comment type="subcellular location">
    <subcellularLocation>
        <location evidence="1 8">Cell outer membrane</location>
        <topology evidence="1 8">Multi-pass membrane protein</topology>
    </subcellularLocation>
</comment>
<evidence type="ECO:0000256" key="1">
    <source>
        <dbReference type="ARBA" id="ARBA00004571"/>
    </source>
</evidence>
<keyword evidence="13" id="KW-0675">Receptor</keyword>
<dbReference type="KEGG" id="fnk:E1750_16415"/>